<dbReference type="AlphaFoldDB" id="A0A0D3J8U2"/>
<name>A0A0D3J8U2_EMIH1</name>
<feature type="region of interest" description="Disordered" evidence="1">
    <location>
        <begin position="15"/>
        <end position="37"/>
    </location>
</feature>
<proteinExistence type="predicted"/>
<evidence type="ECO:0000313" key="3">
    <source>
        <dbReference type="Proteomes" id="UP000013827"/>
    </source>
</evidence>
<evidence type="ECO:0000256" key="1">
    <source>
        <dbReference type="SAM" id="MobiDB-lite"/>
    </source>
</evidence>
<dbReference type="HOGENOM" id="CLU_1291078_0_0_1"/>
<sequence length="214" mass="23379">MAASTHEPYYMMTRDFEARSPPLPPELRSKDAAWSPPLPLELPPEDAGAPHALFYKLEDNRCERRALLRGQNCTLAIRHATARRVTGPWAAATASGPFFLDAISRPCCEGPAAGFGALEGDGASRWRDISGSVEAPAGYKHGTALLLPHAALRAVCEPQPTAAAAVGASRRETGRFRDTELCKRWRSRRNLEGERCEGKACEDWAGSRRARDLV</sequence>
<dbReference type="EnsemblProtists" id="EOD19927">
    <property type="protein sequence ID" value="EOD19927"/>
    <property type="gene ID" value="EMIHUDRAFT_208637"/>
</dbReference>
<organism evidence="2 3">
    <name type="scientific">Emiliania huxleyi (strain CCMP1516)</name>
    <dbReference type="NCBI Taxonomy" id="280463"/>
    <lineage>
        <taxon>Eukaryota</taxon>
        <taxon>Haptista</taxon>
        <taxon>Haptophyta</taxon>
        <taxon>Prymnesiophyceae</taxon>
        <taxon>Isochrysidales</taxon>
        <taxon>Noelaerhabdaceae</taxon>
        <taxon>Emiliania</taxon>
    </lineage>
</organism>
<protein>
    <submittedName>
        <fullName evidence="2">Uncharacterized protein</fullName>
    </submittedName>
</protein>
<dbReference type="GeneID" id="17265620"/>
<reference evidence="2" key="2">
    <citation type="submission" date="2024-10" db="UniProtKB">
        <authorList>
            <consortium name="EnsemblProtists"/>
        </authorList>
    </citation>
    <scope>IDENTIFICATION</scope>
</reference>
<reference evidence="3" key="1">
    <citation type="journal article" date="2013" name="Nature">
        <title>Pan genome of the phytoplankton Emiliania underpins its global distribution.</title>
        <authorList>
            <person name="Read B.A."/>
            <person name="Kegel J."/>
            <person name="Klute M.J."/>
            <person name="Kuo A."/>
            <person name="Lefebvre S.C."/>
            <person name="Maumus F."/>
            <person name="Mayer C."/>
            <person name="Miller J."/>
            <person name="Monier A."/>
            <person name="Salamov A."/>
            <person name="Young J."/>
            <person name="Aguilar M."/>
            <person name="Claverie J.M."/>
            <person name="Frickenhaus S."/>
            <person name="Gonzalez K."/>
            <person name="Herman E.K."/>
            <person name="Lin Y.C."/>
            <person name="Napier J."/>
            <person name="Ogata H."/>
            <person name="Sarno A.F."/>
            <person name="Shmutz J."/>
            <person name="Schroeder D."/>
            <person name="de Vargas C."/>
            <person name="Verret F."/>
            <person name="von Dassow P."/>
            <person name="Valentin K."/>
            <person name="Van de Peer Y."/>
            <person name="Wheeler G."/>
            <person name="Dacks J.B."/>
            <person name="Delwiche C.F."/>
            <person name="Dyhrman S.T."/>
            <person name="Glockner G."/>
            <person name="John U."/>
            <person name="Richards T."/>
            <person name="Worden A.Z."/>
            <person name="Zhang X."/>
            <person name="Grigoriev I.V."/>
            <person name="Allen A.E."/>
            <person name="Bidle K."/>
            <person name="Borodovsky M."/>
            <person name="Bowler C."/>
            <person name="Brownlee C."/>
            <person name="Cock J.M."/>
            <person name="Elias M."/>
            <person name="Gladyshev V.N."/>
            <person name="Groth M."/>
            <person name="Guda C."/>
            <person name="Hadaegh A."/>
            <person name="Iglesias-Rodriguez M.D."/>
            <person name="Jenkins J."/>
            <person name="Jones B.M."/>
            <person name="Lawson T."/>
            <person name="Leese F."/>
            <person name="Lindquist E."/>
            <person name="Lobanov A."/>
            <person name="Lomsadze A."/>
            <person name="Malik S.B."/>
            <person name="Marsh M.E."/>
            <person name="Mackinder L."/>
            <person name="Mock T."/>
            <person name="Mueller-Roeber B."/>
            <person name="Pagarete A."/>
            <person name="Parker M."/>
            <person name="Probert I."/>
            <person name="Quesneville H."/>
            <person name="Raines C."/>
            <person name="Rensing S.A."/>
            <person name="Riano-Pachon D.M."/>
            <person name="Richier S."/>
            <person name="Rokitta S."/>
            <person name="Shiraiwa Y."/>
            <person name="Soanes D.M."/>
            <person name="van der Giezen M."/>
            <person name="Wahlund T.M."/>
            <person name="Williams B."/>
            <person name="Wilson W."/>
            <person name="Wolfe G."/>
            <person name="Wurch L.L."/>
        </authorList>
    </citation>
    <scope>NUCLEOTIDE SEQUENCE</scope>
</reference>
<evidence type="ECO:0000313" key="2">
    <source>
        <dbReference type="EnsemblProtists" id="EOD19927"/>
    </source>
</evidence>
<keyword evidence="3" id="KW-1185">Reference proteome</keyword>
<dbReference type="KEGG" id="ehx:EMIHUDRAFT_208637"/>
<accession>A0A0D3J8U2</accession>
<dbReference type="Proteomes" id="UP000013827">
    <property type="component" value="Unassembled WGS sequence"/>
</dbReference>
<dbReference type="PaxDb" id="2903-EOD19927"/>
<dbReference type="RefSeq" id="XP_005772356.1">
    <property type="nucleotide sequence ID" value="XM_005772299.1"/>
</dbReference>